<dbReference type="GO" id="GO:0006313">
    <property type="term" value="P:DNA transposition"/>
    <property type="evidence" value="ECO:0007669"/>
    <property type="project" value="UniProtKB-UniRule"/>
</dbReference>
<sequence length="408" mass="47677">MIGLNKKTTYRKKNSFMNDFTKNMAQALFNQDKVNDFLRKEIQTAVNQLLEAELTAFLGYDPYAKSGWNSGNSRNGIYYRKVDTQFGQIEIQVPRDRNGEFHQHTLPDYKQHSDVLESMIIKLYAKGVTTREIADLIEKMYGSHYSPAQVSNISKQMIPKVEAYHKRKLSDRFFCVYLDATYLPLCRETFEREAVYIAIGIRPNGHKEVIDYCIAPSENVEVWTEMLQNMRSRGLKQVELFLSDGVVGMKTALAKTYPKAHFQRCLVHVMRNICNKVRVDDRETIMNDFKQIHRQPNKTAAVQTLHAFYDKWNKAYNHVIRNLKDIEPDLLVFYNYPKQIRPSIYSTNMIESFNNVVKRKAKPKAEFPSEQSLDTFIGIQAISYNDRYFNRIHKGFGQVQDTLESYFD</sequence>
<dbReference type="EMBL" id="BLYO01000278">
    <property type="protein sequence ID" value="GFO99502.1"/>
    <property type="molecule type" value="Genomic_DNA"/>
</dbReference>
<dbReference type="Proteomes" id="UP000618094">
    <property type="component" value="Unassembled WGS sequence"/>
</dbReference>
<evidence type="ECO:0000313" key="10">
    <source>
        <dbReference type="EMBL" id="AZK92285.1"/>
    </source>
</evidence>
<organism evidence="8 12">
    <name type="scientific">Lactobacillus helveticus</name>
    <name type="common">Lactobacillus suntoryeus</name>
    <dbReference type="NCBI Taxonomy" id="1587"/>
    <lineage>
        <taxon>Bacteria</taxon>
        <taxon>Bacillati</taxon>
        <taxon>Bacillota</taxon>
        <taxon>Bacilli</taxon>
        <taxon>Lactobacillales</taxon>
        <taxon>Lactobacillaceae</taxon>
        <taxon>Lactobacillus</taxon>
    </lineage>
</organism>
<dbReference type="EMBL" id="CP019581">
    <property type="protein sequence ID" value="AZK92154.1"/>
    <property type="molecule type" value="Genomic_DNA"/>
</dbReference>
<dbReference type="EMBL" id="CP019581">
    <property type="protein sequence ID" value="AZK91556.1"/>
    <property type="molecule type" value="Genomic_DNA"/>
</dbReference>
<keyword evidence="3 6" id="KW-0815">Transposition</keyword>
<dbReference type="GO" id="GO:0003677">
    <property type="term" value="F:DNA binding"/>
    <property type="evidence" value="ECO:0007669"/>
    <property type="project" value="UniProtKB-UniRule"/>
</dbReference>
<accession>A0A3Q8SQ66</accession>
<evidence type="ECO:0000313" key="12">
    <source>
        <dbReference type="Proteomes" id="UP000267945"/>
    </source>
</evidence>
<dbReference type="Proteomes" id="UP000267945">
    <property type="component" value="Chromosome"/>
</dbReference>
<dbReference type="EMBL" id="CP019581">
    <property type="protein sequence ID" value="AZK90733.1"/>
    <property type="molecule type" value="Genomic_DNA"/>
</dbReference>
<evidence type="ECO:0000313" key="11">
    <source>
        <dbReference type="EMBL" id="GFO99502.1"/>
    </source>
</evidence>
<dbReference type="Pfam" id="PF00872">
    <property type="entry name" value="Transposase_mut"/>
    <property type="match status" value="1"/>
</dbReference>
<comment type="similarity">
    <text evidence="2 6">Belongs to the transposase mutator family.</text>
</comment>
<dbReference type="NCBIfam" id="NF033543">
    <property type="entry name" value="transpos_IS256"/>
    <property type="match status" value="1"/>
</dbReference>
<dbReference type="PANTHER" id="PTHR33217">
    <property type="entry name" value="TRANSPOSASE FOR INSERTION SEQUENCE ELEMENT IS1081"/>
    <property type="match status" value="1"/>
</dbReference>
<keyword evidence="6" id="KW-0814">Transposable element</keyword>
<dbReference type="PROSITE" id="PS01007">
    <property type="entry name" value="TRANSPOSASE_MUTATOR"/>
    <property type="match status" value="1"/>
</dbReference>
<dbReference type="InterPro" id="IPR001207">
    <property type="entry name" value="Transposase_mutator"/>
</dbReference>
<evidence type="ECO:0000256" key="2">
    <source>
        <dbReference type="ARBA" id="ARBA00010961"/>
    </source>
</evidence>
<evidence type="ECO:0000313" key="8">
    <source>
        <dbReference type="EMBL" id="AZK91556.1"/>
    </source>
</evidence>
<keyword evidence="5 6" id="KW-0233">DNA recombination</keyword>
<evidence type="ECO:0000256" key="1">
    <source>
        <dbReference type="ARBA" id="ARBA00002190"/>
    </source>
</evidence>
<evidence type="ECO:0000256" key="3">
    <source>
        <dbReference type="ARBA" id="ARBA00022578"/>
    </source>
</evidence>
<name>A0A3Q8SQ66_LACHE</name>
<gene>
    <name evidence="7" type="ORF">LH5_00472</name>
    <name evidence="8" type="ORF">LH5_01314</name>
    <name evidence="9" type="ORF">LH5_01928</name>
    <name evidence="10" type="ORF">LH5_02099</name>
    <name evidence="11" type="ORF">LHEH8_12580</name>
</gene>
<dbReference type="AlphaFoldDB" id="A0A3Q8SQ66"/>
<proteinExistence type="inferred from homology"/>
<dbReference type="GO" id="GO:0004803">
    <property type="term" value="F:transposase activity"/>
    <property type="evidence" value="ECO:0007669"/>
    <property type="project" value="UniProtKB-UniRule"/>
</dbReference>
<reference evidence="8 12" key="1">
    <citation type="submission" date="2017-02" db="EMBL/GenBank/DDBJ databases">
        <title>Complete genome sequence of Lactobacillus helveticus.</title>
        <authorList>
            <person name="Kim J.F."/>
            <person name="Chung Y."/>
            <person name="Kwak M."/>
        </authorList>
    </citation>
    <scope>NUCLEOTIDE SEQUENCE [LARGE SCALE GENOMIC DNA]</scope>
    <source>
        <strain evidence="8 12">LH5</strain>
    </source>
</reference>
<dbReference type="EMBL" id="CP019581">
    <property type="protein sequence ID" value="AZK92285.1"/>
    <property type="molecule type" value="Genomic_DNA"/>
</dbReference>
<comment type="function">
    <text evidence="1 6">Required for the transposition of the insertion element.</text>
</comment>
<evidence type="ECO:0000256" key="4">
    <source>
        <dbReference type="ARBA" id="ARBA00023125"/>
    </source>
</evidence>
<evidence type="ECO:0000256" key="6">
    <source>
        <dbReference type="RuleBase" id="RU365089"/>
    </source>
</evidence>
<dbReference type="PANTHER" id="PTHR33217:SF8">
    <property type="entry name" value="MUTATOR FAMILY TRANSPOSASE"/>
    <property type="match status" value="1"/>
</dbReference>
<reference evidence="11" key="2">
    <citation type="submission" date="2020-07" db="EMBL/GenBank/DDBJ databases">
        <title>Draft genome sequence of Lactobacillus helveticus strain H-8.</title>
        <authorList>
            <person name="Endo A."/>
            <person name="Maeno S."/>
            <person name="Kido Y."/>
        </authorList>
    </citation>
    <scope>NUCLEOTIDE SEQUENCE</scope>
    <source>
        <strain evidence="11">H-8</strain>
    </source>
</reference>
<keyword evidence="4 6" id="KW-0238">DNA-binding</keyword>
<protein>
    <recommendedName>
        <fullName evidence="6">Mutator family transposase</fullName>
    </recommendedName>
</protein>
<evidence type="ECO:0000256" key="5">
    <source>
        <dbReference type="ARBA" id="ARBA00023172"/>
    </source>
</evidence>
<evidence type="ECO:0000313" key="7">
    <source>
        <dbReference type="EMBL" id="AZK90733.1"/>
    </source>
</evidence>
<evidence type="ECO:0000313" key="9">
    <source>
        <dbReference type="EMBL" id="AZK92154.1"/>
    </source>
</evidence>